<dbReference type="GO" id="GO:0003676">
    <property type="term" value="F:nucleic acid binding"/>
    <property type="evidence" value="ECO:0007669"/>
    <property type="project" value="InterPro"/>
</dbReference>
<evidence type="ECO:0000313" key="1">
    <source>
        <dbReference type="EMBL" id="RXR34236.1"/>
    </source>
</evidence>
<dbReference type="EMBL" id="SBKQ01000003">
    <property type="protein sequence ID" value="RXR34236.1"/>
    <property type="molecule type" value="Genomic_DNA"/>
</dbReference>
<evidence type="ECO:0000313" key="2">
    <source>
        <dbReference type="Proteomes" id="UP000289734"/>
    </source>
</evidence>
<dbReference type="InterPro" id="IPR044876">
    <property type="entry name" value="HRDC_dom_sf"/>
</dbReference>
<gene>
    <name evidence="1" type="ORF">EQG68_04155</name>
</gene>
<organism evidence="1 2">
    <name type="scientific">Flavobacterium piscinae</name>
    <dbReference type="NCBI Taxonomy" id="2506424"/>
    <lineage>
        <taxon>Bacteria</taxon>
        <taxon>Pseudomonadati</taxon>
        <taxon>Bacteroidota</taxon>
        <taxon>Flavobacteriia</taxon>
        <taxon>Flavobacteriales</taxon>
        <taxon>Flavobacteriaceae</taxon>
        <taxon>Flavobacterium</taxon>
    </lineage>
</organism>
<dbReference type="InterPro" id="IPR002121">
    <property type="entry name" value="HRDC_dom"/>
</dbReference>
<proteinExistence type="predicted"/>
<dbReference type="SUPFAM" id="SSF47819">
    <property type="entry name" value="HRDC-like"/>
    <property type="match status" value="1"/>
</dbReference>
<protein>
    <submittedName>
        <fullName evidence="1">Uncharacterized protein</fullName>
    </submittedName>
</protein>
<name>A0A4V1N530_9FLAO</name>
<reference evidence="2" key="1">
    <citation type="submission" date="2019-01" db="EMBL/GenBank/DDBJ databases">
        <title>Cytophagaceae bacterium strain CAR-16.</title>
        <authorList>
            <person name="Chen W.-M."/>
        </authorList>
    </citation>
    <scope>NUCLEOTIDE SEQUENCE [LARGE SCALE GENOMIC DNA]</scope>
    <source>
        <strain evidence="2">ICH-30</strain>
    </source>
</reference>
<comment type="caution">
    <text evidence="1">The sequence shown here is derived from an EMBL/GenBank/DDBJ whole genome shotgun (WGS) entry which is preliminary data.</text>
</comment>
<dbReference type="Pfam" id="PF00570">
    <property type="entry name" value="HRDC"/>
    <property type="match status" value="1"/>
</dbReference>
<dbReference type="SMART" id="SM00341">
    <property type="entry name" value="HRDC"/>
    <property type="match status" value="1"/>
</dbReference>
<keyword evidence="2" id="KW-1185">Reference proteome</keyword>
<dbReference type="RefSeq" id="WP_129463519.1">
    <property type="nucleotide sequence ID" value="NZ_JACSXZ010000001.1"/>
</dbReference>
<dbReference type="InterPro" id="IPR010997">
    <property type="entry name" value="HRDC-like_sf"/>
</dbReference>
<dbReference type="OrthoDB" id="1269055at2"/>
<dbReference type="Proteomes" id="UP000289734">
    <property type="component" value="Unassembled WGS sequence"/>
</dbReference>
<accession>A0A4V1N530</accession>
<sequence length="150" mass="17392">MKVKHFRVRVSGEHLQNDQDAINQFLTEVTVEKTATNFITGMIDYWSVLVFYSPKTEKIKENNETEKVAVLNYEELTQEEKNTLNSLKHWRSETSSKLGLPQYMICHNSELMTIAKMRPDSIDDLKKIKGFGQHKINRYGNDILSLLQVG</sequence>
<dbReference type="PROSITE" id="PS50967">
    <property type="entry name" value="HRDC"/>
    <property type="match status" value="1"/>
</dbReference>
<dbReference type="AlphaFoldDB" id="A0A4V1N530"/>
<dbReference type="GO" id="GO:0000166">
    <property type="term" value="F:nucleotide binding"/>
    <property type="evidence" value="ECO:0007669"/>
    <property type="project" value="InterPro"/>
</dbReference>
<dbReference type="Gene3D" id="1.10.150.80">
    <property type="entry name" value="HRDC domain"/>
    <property type="match status" value="1"/>
</dbReference>